<evidence type="ECO:0000256" key="1">
    <source>
        <dbReference type="SAM" id="MobiDB-lite"/>
    </source>
</evidence>
<dbReference type="EMBL" id="CAEY01000468">
    <property type="status" value="NOT_ANNOTATED_CDS"/>
    <property type="molecule type" value="Genomic_DNA"/>
</dbReference>
<keyword evidence="6" id="KW-1185">Reference proteome</keyword>
<dbReference type="InterPro" id="IPR038185">
    <property type="entry name" value="MyTH4_dom_sf"/>
</dbReference>
<feature type="domain" description="MyTH4" evidence="4">
    <location>
        <begin position="405"/>
        <end position="573"/>
    </location>
</feature>
<dbReference type="EnsemblMetazoa" id="tetur01g12210.1">
    <property type="protein sequence ID" value="tetur01g12210.1"/>
    <property type="gene ID" value="tetur01g12210"/>
</dbReference>
<evidence type="ECO:0000313" key="5">
    <source>
        <dbReference type="EnsemblMetazoa" id="tetur01g12210.1"/>
    </source>
</evidence>
<dbReference type="AlphaFoldDB" id="T1JSY8"/>
<feature type="compositionally biased region" description="Basic and acidic residues" evidence="1">
    <location>
        <begin position="238"/>
        <end position="249"/>
    </location>
</feature>
<evidence type="ECO:0000313" key="6">
    <source>
        <dbReference type="Proteomes" id="UP000015104"/>
    </source>
</evidence>
<feature type="region of interest" description="Disordered" evidence="1">
    <location>
        <begin position="274"/>
        <end position="312"/>
    </location>
</feature>
<dbReference type="SMART" id="SM00324">
    <property type="entry name" value="RhoGAP"/>
    <property type="match status" value="1"/>
</dbReference>
<dbReference type="OrthoDB" id="437889at2759"/>
<feature type="domain" description="WW" evidence="2">
    <location>
        <begin position="53"/>
        <end position="80"/>
    </location>
</feature>
<dbReference type="SUPFAM" id="SSF51045">
    <property type="entry name" value="WW domain"/>
    <property type="match status" value="1"/>
</dbReference>
<dbReference type="GO" id="GO:0005096">
    <property type="term" value="F:GTPase activator activity"/>
    <property type="evidence" value="ECO:0007669"/>
    <property type="project" value="TreeGrafter"/>
</dbReference>
<dbReference type="Gene3D" id="1.10.555.10">
    <property type="entry name" value="Rho GTPase activation protein"/>
    <property type="match status" value="1"/>
</dbReference>
<feature type="region of interest" description="Disordered" evidence="1">
    <location>
        <begin position="131"/>
        <end position="156"/>
    </location>
</feature>
<dbReference type="GO" id="GO:0005856">
    <property type="term" value="C:cytoskeleton"/>
    <property type="evidence" value="ECO:0007669"/>
    <property type="project" value="InterPro"/>
</dbReference>
<feature type="domain" description="Rho-GAP" evidence="3">
    <location>
        <begin position="586"/>
        <end position="806"/>
    </location>
</feature>
<dbReference type="GO" id="GO:0005737">
    <property type="term" value="C:cytoplasm"/>
    <property type="evidence" value="ECO:0007669"/>
    <property type="project" value="TreeGrafter"/>
</dbReference>
<dbReference type="PANTHER" id="PTHR45876">
    <property type="entry name" value="FI04035P"/>
    <property type="match status" value="1"/>
</dbReference>
<dbReference type="Gene3D" id="1.25.40.530">
    <property type="entry name" value="MyTH4 domain"/>
    <property type="match status" value="1"/>
</dbReference>
<organism evidence="5 6">
    <name type="scientific">Tetranychus urticae</name>
    <name type="common">Two-spotted spider mite</name>
    <dbReference type="NCBI Taxonomy" id="32264"/>
    <lineage>
        <taxon>Eukaryota</taxon>
        <taxon>Metazoa</taxon>
        <taxon>Ecdysozoa</taxon>
        <taxon>Arthropoda</taxon>
        <taxon>Chelicerata</taxon>
        <taxon>Arachnida</taxon>
        <taxon>Acari</taxon>
        <taxon>Acariformes</taxon>
        <taxon>Trombidiformes</taxon>
        <taxon>Prostigmata</taxon>
        <taxon>Eleutherengona</taxon>
        <taxon>Raphignathae</taxon>
        <taxon>Tetranychoidea</taxon>
        <taxon>Tetranychidae</taxon>
        <taxon>Tetranychus</taxon>
    </lineage>
</organism>
<dbReference type="Pfam" id="PF00784">
    <property type="entry name" value="MyTH4"/>
    <property type="match status" value="1"/>
</dbReference>
<feature type="compositionally biased region" description="Basic and acidic residues" evidence="1">
    <location>
        <begin position="278"/>
        <end position="287"/>
    </location>
</feature>
<dbReference type="eggNOG" id="ENOG502QR6X">
    <property type="taxonomic scope" value="Eukaryota"/>
</dbReference>
<dbReference type="SMART" id="SM00139">
    <property type="entry name" value="MyTH4"/>
    <property type="match status" value="1"/>
</dbReference>
<dbReference type="InterPro" id="IPR036020">
    <property type="entry name" value="WW_dom_sf"/>
</dbReference>
<name>T1JSY8_TETUR</name>
<dbReference type="Proteomes" id="UP000015104">
    <property type="component" value="Unassembled WGS sequence"/>
</dbReference>
<reference evidence="5" key="2">
    <citation type="submission" date="2015-06" db="UniProtKB">
        <authorList>
            <consortium name="EnsemblMetazoa"/>
        </authorList>
    </citation>
    <scope>IDENTIFICATION</scope>
</reference>
<dbReference type="InterPro" id="IPR008936">
    <property type="entry name" value="Rho_GTPase_activation_prot"/>
</dbReference>
<dbReference type="Gene3D" id="2.20.70.10">
    <property type="match status" value="1"/>
</dbReference>
<dbReference type="PROSITE" id="PS50238">
    <property type="entry name" value="RHOGAP"/>
    <property type="match status" value="1"/>
</dbReference>
<protein>
    <recommendedName>
        <fullName evidence="7">Rho-GAP domain-containing protein</fullName>
    </recommendedName>
</protein>
<dbReference type="SUPFAM" id="SSF48350">
    <property type="entry name" value="GTPase activation domain, GAP"/>
    <property type="match status" value="1"/>
</dbReference>
<dbReference type="KEGG" id="tut:107368132"/>
<dbReference type="OMA" id="HEFYDEC"/>
<accession>T1JSY8</accession>
<dbReference type="GO" id="GO:0007165">
    <property type="term" value="P:signal transduction"/>
    <property type="evidence" value="ECO:0007669"/>
    <property type="project" value="InterPro"/>
</dbReference>
<dbReference type="PANTHER" id="PTHR45876:SF8">
    <property type="entry name" value="FI04035P"/>
    <property type="match status" value="1"/>
</dbReference>
<dbReference type="PROSITE" id="PS50020">
    <property type="entry name" value="WW_DOMAIN_2"/>
    <property type="match status" value="1"/>
</dbReference>
<dbReference type="HOGENOM" id="CLU_005171_1_0_1"/>
<evidence type="ECO:0000259" key="4">
    <source>
        <dbReference type="PROSITE" id="PS51016"/>
    </source>
</evidence>
<evidence type="ECO:0000259" key="3">
    <source>
        <dbReference type="PROSITE" id="PS50238"/>
    </source>
</evidence>
<dbReference type="Pfam" id="PF00620">
    <property type="entry name" value="RhoGAP"/>
    <property type="match status" value="1"/>
</dbReference>
<sequence length="811" mass="93151">MVKTGDKAEWVEIIPSKTTKLMYANLKTGECSWDQPKNCINIRRINDQTQQWWELFDVKSSRFYYYNVNTSETKWQKPKEEGVIIIPLAKLQISKQNSHFTNNSNSSKVDNSTQTNSSFIYCSNAATQTSVPSHHHLAPHHSHHSRHCSSGHAHNHSAISERSLRHYLLNEARFAGLCYNIDDNYYEGSDEDEYDGEAYEGSSDESYTDNWDADDEDNNEGEEDEYEEETDEESEDVIDGRPYHRRDDTDTSDYYETSSFVYYKKSASFTSGLGSLDASDKPIKSNEDNAGTLEVRTEKRKSRDKSSEVRNNSINVEAMKNREEEVKVRKKDKIKEIKLNEKDDDSEVKPIPPRRGISLDSSMIQQQTNEQLEKYARENIKRHLKKGGLNQMLKRRHSLKGMLIWTKFSIKQPMIATLMNDNDLKQEAINCFKLIQQYCGDRGKGNTKLGAKIGTLVRREEVAKELITKGVVRGLLLRDEIFVQLCRQTTDNPLEESLQLGLELIALCLYYFGPSQKFAPYLISFLTSHKSEYARKICLKKLDNKMESLGGSNNSVGGHCRKPASIQEISMVIQSIKRGYLGMFGESLNNLMTLQNNYLTKRKLPWIQVTLSETILRLGGAEQEGIFRIAGDVEETTMLKLYIDCLQPDKELETDFIVLCNKWKGILGHEGDVNLDVNVFACLLKQWFRELREPVIPYNFYQEALHTCESPQNAVYLVEKKLPPINKLVIGYLIRFLQVFSAKQNVDYTKMDENNLSMVWAPNILRAPPNSNTNSSNSPNTSLIFENTRKEMTFIRTLIQYLDTSYIQGVI</sequence>
<dbReference type="InterPro" id="IPR000198">
    <property type="entry name" value="RhoGAP_dom"/>
</dbReference>
<evidence type="ECO:0000259" key="2">
    <source>
        <dbReference type="PROSITE" id="PS50020"/>
    </source>
</evidence>
<evidence type="ECO:0008006" key="7">
    <source>
        <dbReference type="Google" id="ProtNLM"/>
    </source>
</evidence>
<feature type="region of interest" description="Disordered" evidence="1">
    <location>
        <begin position="188"/>
        <end position="252"/>
    </location>
</feature>
<dbReference type="PROSITE" id="PS51016">
    <property type="entry name" value="MYTH4"/>
    <property type="match status" value="1"/>
</dbReference>
<gene>
    <name evidence="5" type="primary">107368132</name>
</gene>
<feature type="compositionally biased region" description="Acidic residues" evidence="1">
    <location>
        <begin position="188"/>
        <end position="237"/>
    </location>
</feature>
<dbReference type="InterPro" id="IPR000857">
    <property type="entry name" value="MyTH4_dom"/>
</dbReference>
<dbReference type="STRING" id="32264.T1JSY8"/>
<feature type="compositionally biased region" description="Basic residues" evidence="1">
    <location>
        <begin position="133"/>
        <end position="155"/>
    </location>
</feature>
<proteinExistence type="predicted"/>
<dbReference type="CDD" id="cd00201">
    <property type="entry name" value="WW"/>
    <property type="match status" value="1"/>
</dbReference>
<dbReference type="InterPro" id="IPR001202">
    <property type="entry name" value="WW_dom"/>
</dbReference>
<reference evidence="6" key="1">
    <citation type="submission" date="2011-08" db="EMBL/GenBank/DDBJ databases">
        <authorList>
            <person name="Rombauts S."/>
        </authorList>
    </citation>
    <scope>NUCLEOTIDE SEQUENCE</scope>
    <source>
        <strain evidence="6">London</strain>
    </source>
</reference>